<evidence type="ECO:0000313" key="2">
    <source>
        <dbReference type="EMBL" id="NDJ18706.1"/>
    </source>
</evidence>
<reference evidence="2" key="1">
    <citation type="submission" date="2019-12" db="EMBL/GenBank/DDBJ databases">
        <title>High-Quality draft genome sequences of three cyanobacteria isolated from the limestone walls of the Old Cathedral of Coimbra.</title>
        <authorList>
            <person name="Tiago I."/>
            <person name="Soares F."/>
            <person name="Portugal A."/>
        </authorList>
    </citation>
    <scope>NUCLEOTIDE SEQUENCE</scope>
    <source>
        <strain evidence="2">A</strain>
    </source>
</reference>
<gene>
    <name evidence="2" type="ORF">GS601_15660</name>
</gene>
<keyword evidence="3" id="KW-1185">Reference proteome</keyword>
<comment type="caution">
    <text evidence="2">The sequence shown here is derived from an EMBL/GenBank/DDBJ whole genome shotgun (WGS) entry which is preliminary data.</text>
</comment>
<dbReference type="EMBL" id="WVIE01000019">
    <property type="protein sequence ID" value="NDJ18706.1"/>
    <property type="molecule type" value="Genomic_DNA"/>
</dbReference>
<proteinExistence type="predicted"/>
<feature type="transmembrane region" description="Helical" evidence="1">
    <location>
        <begin position="12"/>
        <end position="31"/>
    </location>
</feature>
<keyword evidence="1" id="KW-1133">Transmembrane helix</keyword>
<dbReference type="AlphaFoldDB" id="A0A8J7Z5T9"/>
<keyword evidence="1" id="KW-0472">Membrane</keyword>
<dbReference type="Proteomes" id="UP000646053">
    <property type="component" value="Unassembled WGS sequence"/>
</dbReference>
<evidence type="ECO:0000313" key="3">
    <source>
        <dbReference type="Proteomes" id="UP000646053"/>
    </source>
</evidence>
<dbReference type="RefSeq" id="WP_162424236.1">
    <property type="nucleotide sequence ID" value="NZ_WVIE01000019.1"/>
</dbReference>
<dbReference type="Gene3D" id="2.30.30.40">
    <property type="entry name" value="SH3 Domains"/>
    <property type="match status" value="1"/>
</dbReference>
<organism evidence="2 3">
    <name type="scientific">Myxacorys almedinensis A</name>
    <dbReference type="NCBI Taxonomy" id="2690445"/>
    <lineage>
        <taxon>Bacteria</taxon>
        <taxon>Bacillati</taxon>
        <taxon>Cyanobacteriota</taxon>
        <taxon>Cyanophyceae</taxon>
        <taxon>Leptolyngbyales</taxon>
        <taxon>Leptolyngbyaceae</taxon>
        <taxon>Myxacorys</taxon>
        <taxon>Myxacorys almedinensis</taxon>
    </lineage>
</organism>
<accession>A0A8J7Z5T9</accession>
<evidence type="ECO:0000256" key="1">
    <source>
        <dbReference type="SAM" id="Phobius"/>
    </source>
</evidence>
<keyword evidence="1" id="KW-0812">Transmembrane</keyword>
<protein>
    <submittedName>
        <fullName evidence="2">SH3 domain-containing protein</fullName>
    </submittedName>
</protein>
<name>A0A8J7Z5T9_9CYAN</name>
<sequence>MTVGRKRLTSPLAIGAYITAIVTVAGAAYALSQPRQDTSASIQSTSNAWLQAKERSCKTVIFDPHPPINVRATPVEQNGNIIGAIANGTEVSIVLEKEGWYQISAPAAGWIYKKLTKTDCGTPNPVASHVSIPPVVPIQSPTIDPGGRLLEKALSHYQSGNLNGAIALAKAVPIESAAYDQAQVALRTMPQRWKLAESKYTIAVRSLQEGRWSDVLKVATEFPDIRFWRQKLAPIVKEATLIQHVSKADRSRL</sequence>